<dbReference type="SUPFAM" id="SSF56672">
    <property type="entry name" value="DNA/RNA polymerases"/>
    <property type="match status" value="2"/>
</dbReference>
<comment type="caution">
    <text evidence="2">The sequence shown here is derived from an EMBL/GenBank/DDBJ whole genome shotgun (WGS) entry which is preliminary data.</text>
</comment>
<reference evidence="2 3" key="1">
    <citation type="journal article" date="2018" name="PLoS Genet.">
        <title>Population sequencing reveals clonal diversity and ancestral inbreeding in the grapevine cultivar Chardonnay.</title>
        <authorList>
            <person name="Roach M.J."/>
            <person name="Johnson D.L."/>
            <person name="Bohlmann J."/>
            <person name="van Vuuren H.J."/>
            <person name="Jones S.J."/>
            <person name="Pretorius I.S."/>
            <person name="Schmidt S.A."/>
            <person name="Borneman A.R."/>
        </authorList>
    </citation>
    <scope>NUCLEOTIDE SEQUENCE [LARGE SCALE GENOMIC DNA]</scope>
    <source>
        <strain evidence="3">cv. Chardonnay</strain>
        <tissue evidence="2">Leaf</tissue>
    </source>
</reference>
<dbReference type="AlphaFoldDB" id="A0A438DWN2"/>
<dbReference type="InterPro" id="IPR051320">
    <property type="entry name" value="Viral_Replic_Matur_Polypro"/>
</dbReference>
<dbReference type="Gene3D" id="3.30.70.270">
    <property type="match status" value="2"/>
</dbReference>
<name>A0A438DWN2_VITVI</name>
<sequence length="340" mass="38401">MKIINLPAHLPPVALKLQGKVFLLDLFILPIEGPDVVLGIQWLQQLGCAAHDYAALSMEFCWEGRPIILHGDLHQSSSLITFNQFQALIHSSNVHSMFALQPLAIEELETASLVTKEPVAISTTLQKFCDLFLPPTALLPHRTIDHKVHLIPNSKPVNVRPYRYPHFQKNEMEKLIREMLDQVYSTTISEHVTHLEQVLTCLHKGSFYVKLSKCHFCQETIEYLGHIVSTGGVRPDQQKLDAMMKWPIPRTLKHLRGFLDLTGYCRRFIHGYASIAALLMDLLRKDAFNWTPEVTMAFDALKSSMVAAPVLRLPDFNETFVIETDASNVGIGTVLMQAVT</sequence>
<dbReference type="Proteomes" id="UP000288805">
    <property type="component" value="Unassembled WGS sequence"/>
</dbReference>
<dbReference type="Pfam" id="PF17919">
    <property type="entry name" value="RT_RNaseH_2"/>
    <property type="match status" value="1"/>
</dbReference>
<protein>
    <submittedName>
        <fullName evidence="2">Retrovirus-related Pol polyprotein from transposon 297</fullName>
    </submittedName>
</protein>
<feature type="domain" description="Reverse transcriptase/retrotransposon-derived protein RNase H-like" evidence="1">
    <location>
        <begin position="290"/>
        <end position="338"/>
    </location>
</feature>
<evidence type="ECO:0000313" key="2">
    <source>
        <dbReference type="EMBL" id="RVW39894.1"/>
    </source>
</evidence>
<proteinExistence type="predicted"/>
<evidence type="ECO:0000259" key="1">
    <source>
        <dbReference type="Pfam" id="PF17919"/>
    </source>
</evidence>
<organism evidence="2 3">
    <name type="scientific">Vitis vinifera</name>
    <name type="common">Grape</name>
    <dbReference type="NCBI Taxonomy" id="29760"/>
    <lineage>
        <taxon>Eukaryota</taxon>
        <taxon>Viridiplantae</taxon>
        <taxon>Streptophyta</taxon>
        <taxon>Embryophyta</taxon>
        <taxon>Tracheophyta</taxon>
        <taxon>Spermatophyta</taxon>
        <taxon>Magnoliopsida</taxon>
        <taxon>eudicotyledons</taxon>
        <taxon>Gunneridae</taxon>
        <taxon>Pentapetalae</taxon>
        <taxon>rosids</taxon>
        <taxon>Vitales</taxon>
        <taxon>Vitaceae</taxon>
        <taxon>Viteae</taxon>
        <taxon>Vitis</taxon>
    </lineage>
</organism>
<dbReference type="InterPro" id="IPR043502">
    <property type="entry name" value="DNA/RNA_pol_sf"/>
</dbReference>
<gene>
    <name evidence="2" type="primary">pol_756</name>
    <name evidence="2" type="ORF">CK203_083171</name>
</gene>
<dbReference type="PANTHER" id="PTHR33064">
    <property type="entry name" value="POL PROTEIN"/>
    <property type="match status" value="1"/>
</dbReference>
<dbReference type="InterPro" id="IPR043128">
    <property type="entry name" value="Rev_trsase/Diguanyl_cyclase"/>
</dbReference>
<dbReference type="InterPro" id="IPR041577">
    <property type="entry name" value="RT_RNaseH_2"/>
</dbReference>
<accession>A0A438DWN2</accession>
<dbReference type="EMBL" id="QGNW01001469">
    <property type="protein sequence ID" value="RVW39894.1"/>
    <property type="molecule type" value="Genomic_DNA"/>
</dbReference>
<dbReference type="PANTHER" id="PTHR33064:SF37">
    <property type="entry name" value="RIBONUCLEASE H"/>
    <property type="match status" value="1"/>
</dbReference>
<dbReference type="FunFam" id="3.30.70.270:FF:000020">
    <property type="entry name" value="Transposon Tf2-6 polyprotein-like Protein"/>
    <property type="match status" value="1"/>
</dbReference>
<evidence type="ECO:0000313" key="3">
    <source>
        <dbReference type="Proteomes" id="UP000288805"/>
    </source>
</evidence>